<dbReference type="InterPro" id="IPR018016">
    <property type="entry name" value="Nucleoside_phosphorylase_CS"/>
</dbReference>
<comment type="catalytic activity">
    <reaction evidence="5">
        <text>a purine D-ribonucleoside + phosphate = a purine nucleobase + alpha-D-ribose 1-phosphate</text>
        <dbReference type="Rhea" id="RHEA:19805"/>
        <dbReference type="ChEBI" id="CHEBI:26386"/>
        <dbReference type="ChEBI" id="CHEBI:43474"/>
        <dbReference type="ChEBI" id="CHEBI:57720"/>
        <dbReference type="ChEBI" id="CHEBI:142355"/>
        <dbReference type="EC" id="2.4.2.1"/>
    </reaction>
</comment>
<evidence type="ECO:0000313" key="8">
    <source>
        <dbReference type="Proteomes" id="UP000199315"/>
    </source>
</evidence>
<comment type="function">
    <text evidence="5">Catalyzes the reversible phosphorolytic breakdown of the N-glycosidic bond in the beta-(deoxy)ribonucleoside molecules, with the formation of the corresponding free purine bases and pentose-1-phosphate.</text>
</comment>
<gene>
    <name evidence="5" type="primary">deoD</name>
    <name evidence="7" type="ORF">SAMN05421730_10035</name>
</gene>
<comment type="catalytic activity">
    <reaction evidence="4">
        <text>uridine + phosphate = alpha-D-ribose 1-phosphate + uracil</text>
        <dbReference type="Rhea" id="RHEA:24388"/>
        <dbReference type="ChEBI" id="CHEBI:16704"/>
        <dbReference type="ChEBI" id="CHEBI:17568"/>
        <dbReference type="ChEBI" id="CHEBI:43474"/>
        <dbReference type="ChEBI" id="CHEBI:57720"/>
        <dbReference type="EC" id="2.4.2.3"/>
    </reaction>
</comment>
<dbReference type="Pfam" id="PF01048">
    <property type="entry name" value="PNP_UDP_1"/>
    <property type="match status" value="1"/>
</dbReference>
<dbReference type="PROSITE" id="PS01232">
    <property type="entry name" value="PNP_UDP_1"/>
    <property type="match status" value="1"/>
</dbReference>
<accession>A0A1D3TQI5</accession>
<feature type="domain" description="Nucleoside phosphorylase" evidence="6">
    <location>
        <begin position="19"/>
        <end position="230"/>
    </location>
</feature>
<dbReference type="NCBIfam" id="TIGR00107">
    <property type="entry name" value="deoD"/>
    <property type="match status" value="1"/>
</dbReference>
<feature type="site" description="Important for catalytic activity" evidence="5">
    <location>
        <position position="221"/>
    </location>
</feature>
<evidence type="ECO:0000256" key="4">
    <source>
        <dbReference type="ARBA" id="ARBA00048447"/>
    </source>
</evidence>
<comment type="similarity">
    <text evidence="1 5">Belongs to the PNP/UDP phosphorylase family.</text>
</comment>
<dbReference type="EMBL" id="FMKA01000003">
    <property type="protein sequence ID" value="SCP95871.1"/>
    <property type="molecule type" value="Genomic_DNA"/>
</dbReference>
<evidence type="ECO:0000256" key="3">
    <source>
        <dbReference type="ARBA" id="ARBA00022679"/>
    </source>
</evidence>
<name>A0A1D3TQI5_9FIRM</name>
<reference evidence="7 8" key="1">
    <citation type="submission" date="2016-09" db="EMBL/GenBank/DDBJ databases">
        <authorList>
            <person name="Capua I."/>
            <person name="De Benedictis P."/>
            <person name="Joannis T."/>
            <person name="Lombin L.H."/>
            <person name="Cattoli G."/>
        </authorList>
    </citation>
    <scope>NUCLEOTIDE SEQUENCE [LARGE SCALE GENOMIC DNA]</scope>
    <source>
        <strain evidence="7 8">GluBS11</strain>
    </source>
</reference>
<feature type="active site" description="Proton donor" evidence="5">
    <location>
        <position position="208"/>
    </location>
</feature>
<dbReference type="CDD" id="cd09006">
    <property type="entry name" value="PNP_EcPNPI-like"/>
    <property type="match status" value="1"/>
</dbReference>
<dbReference type="HAMAP" id="MF_01627">
    <property type="entry name" value="Pur_nucleosid_phosp"/>
    <property type="match status" value="1"/>
</dbReference>
<dbReference type="Gene3D" id="3.40.50.1580">
    <property type="entry name" value="Nucleoside phosphorylase domain"/>
    <property type="match status" value="1"/>
</dbReference>
<dbReference type="GO" id="GO:0004850">
    <property type="term" value="F:uridine phosphorylase activity"/>
    <property type="evidence" value="ECO:0007669"/>
    <property type="project" value="UniProtKB-EC"/>
</dbReference>
<dbReference type="PANTHER" id="PTHR43691">
    <property type="entry name" value="URIDINE PHOSPHORYLASE"/>
    <property type="match status" value="1"/>
</dbReference>
<comment type="catalytic activity">
    <reaction evidence="5">
        <text>a purine 2'-deoxy-D-ribonucleoside + phosphate = a purine nucleobase + 2-deoxy-alpha-D-ribose 1-phosphate</text>
        <dbReference type="Rhea" id="RHEA:36431"/>
        <dbReference type="ChEBI" id="CHEBI:26386"/>
        <dbReference type="ChEBI" id="CHEBI:43474"/>
        <dbReference type="ChEBI" id="CHEBI:57259"/>
        <dbReference type="ChEBI" id="CHEBI:142361"/>
        <dbReference type="EC" id="2.4.2.1"/>
    </reaction>
</comment>
<organism evidence="7 8">
    <name type="scientific">Anaerobium acetethylicum</name>
    <dbReference type="NCBI Taxonomy" id="1619234"/>
    <lineage>
        <taxon>Bacteria</taxon>
        <taxon>Bacillati</taxon>
        <taxon>Bacillota</taxon>
        <taxon>Clostridia</taxon>
        <taxon>Lachnospirales</taxon>
        <taxon>Lachnospiraceae</taxon>
        <taxon>Anaerobium</taxon>
    </lineage>
</organism>
<feature type="binding site" evidence="5">
    <location>
        <position position="47"/>
    </location>
    <ligand>
        <name>phosphate</name>
        <dbReference type="ChEBI" id="CHEBI:43474"/>
        <note>ligand shared between dimeric partners</note>
    </ligand>
</feature>
<dbReference type="RefSeq" id="WP_091230585.1">
    <property type="nucleotide sequence ID" value="NZ_FMKA01000003.1"/>
</dbReference>
<protein>
    <recommendedName>
        <fullName evidence="5">Purine nucleoside phosphorylase DeoD-type</fullName>
        <shortName evidence="5">PNP</shortName>
        <ecNumber evidence="5">2.4.2.1</ecNumber>
    </recommendedName>
</protein>
<keyword evidence="2 5" id="KW-0328">Glycosyltransferase</keyword>
<dbReference type="GO" id="GO:0005829">
    <property type="term" value="C:cytosol"/>
    <property type="evidence" value="ECO:0007669"/>
    <property type="project" value="TreeGrafter"/>
</dbReference>
<dbReference type="InterPro" id="IPR000845">
    <property type="entry name" value="Nucleoside_phosphorylase_d"/>
</dbReference>
<proteinExistence type="inferred from homology"/>
<evidence type="ECO:0000256" key="1">
    <source>
        <dbReference type="ARBA" id="ARBA00010456"/>
    </source>
</evidence>
<keyword evidence="3 5" id="KW-0808">Transferase</keyword>
<dbReference type="EC" id="2.4.2.1" evidence="5"/>
<feature type="binding site" description="in other chain" evidence="5">
    <location>
        <begin position="207"/>
        <end position="208"/>
    </location>
    <ligand>
        <name>a purine D-ribonucleoside</name>
        <dbReference type="ChEBI" id="CHEBI:142355"/>
        <note>ligand shared between dimeric partners</note>
    </ligand>
</feature>
<comment type="subunit">
    <text evidence="5">Homohexamer; trimer of homodimers.</text>
</comment>
<dbReference type="OrthoDB" id="9782889at2"/>
<dbReference type="SUPFAM" id="SSF53167">
    <property type="entry name" value="Purine and uridine phosphorylases"/>
    <property type="match status" value="1"/>
</dbReference>
<feature type="binding site" description="in other chain" evidence="5">
    <location>
        <begin position="183"/>
        <end position="185"/>
    </location>
    <ligand>
        <name>a purine D-ribonucleoside</name>
        <dbReference type="ChEBI" id="CHEBI:142355"/>
        <note>ligand shared between dimeric partners</note>
    </ligand>
</feature>
<feature type="binding site" description="in other chain" evidence="5">
    <location>
        <position position="24"/>
    </location>
    <ligand>
        <name>phosphate</name>
        <dbReference type="ChEBI" id="CHEBI:43474"/>
        <note>ligand shared between dimeric partners</note>
    </ligand>
</feature>
<dbReference type="NCBIfam" id="NF004489">
    <property type="entry name" value="PRK05819.1"/>
    <property type="match status" value="1"/>
</dbReference>
<dbReference type="GO" id="GO:0006218">
    <property type="term" value="P:uridine catabolic process"/>
    <property type="evidence" value="ECO:0007669"/>
    <property type="project" value="TreeGrafter"/>
</dbReference>
<dbReference type="InterPro" id="IPR035994">
    <property type="entry name" value="Nucleoside_phosphorylase_sf"/>
</dbReference>
<feature type="binding site" evidence="5">
    <location>
        <position position="8"/>
    </location>
    <ligand>
        <name>a purine D-ribonucleoside</name>
        <dbReference type="ChEBI" id="CHEBI:142355"/>
        <note>ligand shared between dimeric partners</note>
    </ligand>
</feature>
<evidence type="ECO:0000259" key="6">
    <source>
        <dbReference type="Pfam" id="PF01048"/>
    </source>
</evidence>
<evidence type="ECO:0000256" key="2">
    <source>
        <dbReference type="ARBA" id="ARBA00022676"/>
    </source>
</evidence>
<dbReference type="AlphaFoldDB" id="A0A1D3TQI5"/>
<dbReference type="InterPro" id="IPR004402">
    <property type="entry name" value="DeoD-type"/>
</dbReference>
<dbReference type="PANTHER" id="PTHR43691:SF11">
    <property type="entry name" value="FI09636P-RELATED"/>
    <property type="match status" value="1"/>
</dbReference>
<evidence type="ECO:0000256" key="5">
    <source>
        <dbReference type="HAMAP-Rule" id="MF_01627"/>
    </source>
</evidence>
<dbReference type="Proteomes" id="UP000199315">
    <property type="component" value="Unassembled WGS sequence"/>
</dbReference>
<sequence length="237" mass="25591">MANTPTPHNGARPGEIAKTVLMPGDPLRAQFIAENFLEDVKCFNTVRNMLGYTGTYNGKPVSVMGGGMGMPSIGIYAYELYHFYDVDNIIRIGSAGGIADQIRVHDIVIGMGASTNSNYAAQYQLPGTFAPIADFGMLRKAVEAAEKNGIKAVVGNILSSDTFYDDNQNAASLWKKMNILAVEMEAAALYMNAARAGKKALCILTISDHLFTGESLSAEDRQTTFTDMMKIALEIAE</sequence>
<dbReference type="GO" id="GO:0042278">
    <property type="term" value="P:purine nucleoside metabolic process"/>
    <property type="evidence" value="ECO:0007669"/>
    <property type="project" value="UniProtKB-UniRule"/>
</dbReference>
<dbReference type="STRING" id="1619234.SAMN05421730_10035"/>
<keyword evidence="8" id="KW-1185">Reference proteome</keyword>
<dbReference type="GO" id="GO:0004731">
    <property type="term" value="F:purine-nucleoside phosphorylase activity"/>
    <property type="evidence" value="ECO:0007669"/>
    <property type="project" value="UniProtKB-UniRule"/>
</dbReference>
<feature type="binding site" description="in other chain" evidence="5">
    <location>
        <position position="28"/>
    </location>
    <ligand>
        <name>phosphate</name>
        <dbReference type="ChEBI" id="CHEBI:43474"/>
        <note>ligand shared between dimeric partners</note>
    </ligand>
</feature>
<feature type="binding site" description="in other chain" evidence="5">
    <location>
        <begin position="91"/>
        <end position="94"/>
    </location>
    <ligand>
        <name>phosphate</name>
        <dbReference type="ChEBI" id="CHEBI:43474"/>
        <note>ligand shared between dimeric partners</note>
    </ligand>
</feature>
<evidence type="ECO:0000313" key="7">
    <source>
        <dbReference type="EMBL" id="SCP95871.1"/>
    </source>
</evidence>